<dbReference type="Pfam" id="PF05120">
    <property type="entry name" value="GvpG"/>
    <property type="match status" value="1"/>
</dbReference>
<proteinExistence type="predicted"/>
<gene>
    <name evidence="1" type="ORF">DCCM_0639</name>
</gene>
<dbReference type="InterPro" id="IPR007804">
    <property type="entry name" value="GvpG"/>
</dbReference>
<comment type="caution">
    <text evidence="1">The sequence shown here is derived from an EMBL/GenBank/DDBJ whole genome shotgun (WGS) entry which is preliminary data.</text>
</comment>
<reference evidence="2" key="1">
    <citation type="submission" date="2018-02" db="EMBL/GenBank/DDBJ databases">
        <title>Genome sequence of Desulfocucumis palustris strain NAW-5.</title>
        <authorList>
            <person name="Watanabe M."/>
            <person name="Kojima H."/>
            <person name="Fukui M."/>
        </authorList>
    </citation>
    <scope>NUCLEOTIDE SEQUENCE [LARGE SCALE GENOMIC DNA]</scope>
    <source>
        <strain evidence="2">NAW-5</strain>
    </source>
</reference>
<sequence>MVLGKIFLSPFKGLWWVFEEIYWRVDEELYDEGKLQRQLLELRQSFELGDIGQEEYELGEELLIARLRTARERKLEQEENEGEVEDDGDDSI</sequence>
<organism evidence="1 2">
    <name type="scientific">Desulfocucumis palustris</name>
    <dbReference type="NCBI Taxonomy" id="1898651"/>
    <lineage>
        <taxon>Bacteria</taxon>
        <taxon>Bacillati</taxon>
        <taxon>Bacillota</taxon>
        <taxon>Clostridia</taxon>
        <taxon>Eubacteriales</taxon>
        <taxon>Desulfocucumaceae</taxon>
        <taxon>Desulfocucumis</taxon>
    </lineage>
</organism>
<dbReference type="Proteomes" id="UP000239549">
    <property type="component" value="Unassembled WGS sequence"/>
</dbReference>
<evidence type="ECO:0000313" key="1">
    <source>
        <dbReference type="EMBL" id="GBF32443.1"/>
    </source>
</evidence>
<protein>
    <submittedName>
        <fullName evidence="1">Gas vesicle protein GvpG</fullName>
    </submittedName>
</protein>
<keyword evidence="2" id="KW-1185">Reference proteome</keyword>
<evidence type="ECO:0000313" key="2">
    <source>
        <dbReference type="Proteomes" id="UP000239549"/>
    </source>
</evidence>
<accession>A0A2L2X9Z9</accession>
<dbReference type="RefSeq" id="WP_104370979.1">
    <property type="nucleotide sequence ID" value="NZ_BFAV01000030.1"/>
</dbReference>
<dbReference type="AlphaFoldDB" id="A0A2L2X9Z9"/>
<dbReference type="EMBL" id="BFAV01000030">
    <property type="protein sequence ID" value="GBF32443.1"/>
    <property type="molecule type" value="Genomic_DNA"/>
</dbReference>
<name>A0A2L2X9Z9_9FIRM</name>